<protein>
    <recommendedName>
        <fullName evidence="1">Methyltransferase type 11 domain-containing protein</fullName>
    </recommendedName>
</protein>
<dbReference type="AlphaFoldDB" id="A0A1F7X4S3"/>
<organism evidence="2 3">
    <name type="scientific">Candidatus Woesebacteria bacterium RBG_13_46_13</name>
    <dbReference type="NCBI Taxonomy" id="1802479"/>
    <lineage>
        <taxon>Bacteria</taxon>
        <taxon>Candidatus Woeseibacteriota</taxon>
    </lineage>
</organism>
<dbReference type="Proteomes" id="UP000176778">
    <property type="component" value="Unassembled WGS sequence"/>
</dbReference>
<gene>
    <name evidence="2" type="ORF">A2Y68_00145</name>
</gene>
<evidence type="ECO:0000313" key="2">
    <source>
        <dbReference type="EMBL" id="OGM09368.1"/>
    </source>
</evidence>
<dbReference type="EMBL" id="MGFR01000005">
    <property type="protein sequence ID" value="OGM09368.1"/>
    <property type="molecule type" value="Genomic_DNA"/>
</dbReference>
<dbReference type="Gene3D" id="3.40.50.150">
    <property type="entry name" value="Vaccinia Virus protein VP39"/>
    <property type="match status" value="1"/>
</dbReference>
<sequence>MPLTDRQIIEKFRIKPTDKILDVGGSMKQHQDLKVHTLIDVIRPEDAPYGRSKLLAKNFVKLDIVKYKFPFKDKEFDFCICSHTLEDLPYPFLALEEMSRVAKRGLIITPSMGTDMVFSHVDFTDWATGARRVPGLGHHKWLFFKETGKMVVMPKNYPLLYSGEFHFKKWLGETELVHYWEGNIKYKEIKDLDFHSLIGEYRKFVNNNRNKLKRGYVLIYLDNLVVYLRELTKLLLRRGRGFRSKIIR</sequence>
<dbReference type="STRING" id="1802479.A2Y68_00145"/>
<evidence type="ECO:0000313" key="3">
    <source>
        <dbReference type="Proteomes" id="UP000176778"/>
    </source>
</evidence>
<accession>A0A1F7X4S3</accession>
<name>A0A1F7X4S3_9BACT</name>
<dbReference type="GO" id="GO:0008757">
    <property type="term" value="F:S-adenosylmethionine-dependent methyltransferase activity"/>
    <property type="evidence" value="ECO:0007669"/>
    <property type="project" value="InterPro"/>
</dbReference>
<comment type="caution">
    <text evidence="2">The sequence shown here is derived from an EMBL/GenBank/DDBJ whole genome shotgun (WGS) entry which is preliminary data.</text>
</comment>
<proteinExistence type="predicted"/>
<dbReference type="SUPFAM" id="SSF53335">
    <property type="entry name" value="S-adenosyl-L-methionine-dependent methyltransferases"/>
    <property type="match status" value="1"/>
</dbReference>
<evidence type="ECO:0000259" key="1">
    <source>
        <dbReference type="Pfam" id="PF08241"/>
    </source>
</evidence>
<dbReference type="Pfam" id="PF08241">
    <property type="entry name" value="Methyltransf_11"/>
    <property type="match status" value="1"/>
</dbReference>
<feature type="domain" description="Methyltransferase type 11" evidence="1">
    <location>
        <begin position="58"/>
        <end position="105"/>
    </location>
</feature>
<dbReference type="InterPro" id="IPR013216">
    <property type="entry name" value="Methyltransf_11"/>
</dbReference>
<reference evidence="2 3" key="1">
    <citation type="journal article" date="2016" name="Nat. Commun.">
        <title>Thousands of microbial genomes shed light on interconnected biogeochemical processes in an aquifer system.</title>
        <authorList>
            <person name="Anantharaman K."/>
            <person name="Brown C.T."/>
            <person name="Hug L.A."/>
            <person name="Sharon I."/>
            <person name="Castelle C.J."/>
            <person name="Probst A.J."/>
            <person name="Thomas B.C."/>
            <person name="Singh A."/>
            <person name="Wilkins M.J."/>
            <person name="Karaoz U."/>
            <person name="Brodie E.L."/>
            <person name="Williams K.H."/>
            <person name="Hubbard S.S."/>
            <person name="Banfield J.F."/>
        </authorList>
    </citation>
    <scope>NUCLEOTIDE SEQUENCE [LARGE SCALE GENOMIC DNA]</scope>
</reference>
<dbReference type="InterPro" id="IPR029063">
    <property type="entry name" value="SAM-dependent_MTases_sf"/>
</dbReference>